<dbReference type="OrthoDB" id="4917153at2759"/>
<name>A0A2C5YK31_9HYPO</name>
<evidence type="ECO:0000256" key="1">
    <source>
        <dbReference type="SAM" id="SignalP"/>
    </source>
</evidence>
<keyword evidence="3" id="KW-1185">Reference proteome</keyword>
<feature type="signal peptide" evidence="1">
    <location>
        <begin position="1"/>
        <end position="19"/>
    </location>
</feature>
<accession>A0A2C5YK31</accession>
<comment type="caution">
    <text evidence="2">The sequence shown here is derived from an EMBL/GenBank/DDBJ whole genome shotgun (WGS) entry which is preliminary data.</text>
</comment>
<dbReference type="EMBL" id="NJES01001132">
    <property type="protein sequence ID" value="PHH67850.1"/>
    <property type="molecule type" value="Genomic_DNA"/>
</dbReference>
<organism evidence="2 3">
    <name type="scientific">Ophiocordyceps camponoti-rufipedis</name>
    <dbReference type="NCBI Taxonomy" id="2004952"/>
    <lineage>
        <taxon>Eukaryota</taxon>
        <taxon>Fungi</taxon>
        <taxon>Dikarya</taxon>
        <taxon>Ascomycota</taxon>
        <taxon>Pezizomycotina</taxon>
        <taxon>Sordariomycetes</taxon>
        <taxon>Hypocreomycetidae</taxon>
        <taxon>Hypocreales</taxon>
        <taxon>Ophiocordycipitaceae</taxon>
        <taxon>Ophiocordyceps</taxon>
    </lineage>
</organism>
<feature type="chain" id="PRO_5011976531" evidence="1">
    <location>
        <begin position="20"/>
        <end position="273"/>
    </location>
</feature>
<evidence type="ECO:0000313" key="3">
    <source>
        <dbReference type="Proteomes" id="UP000226431"/>
    </source>
</evidence>
<keyword evidence="1" id="KW-0732">Signal</keyword>
<dbReference type="AlphaFoldDB" id="A0A2C5YK31"/>
<evidence type="ECO:0000313" key="2">
    <source>
        <dbReference type="EMBL" id="PHH67850.1"/>
    </source>
</evidence>
<reference evidence="2 3" key="1">
    <citation type="submission" date="2017-06" db="EMBL/GenBank/DDBJ databases">
        <title>Ant-infecting Ophiocordyceps genomes reveal a high diversity of potential behavioral manipulation genes and a possible major role for enterotoxins.</title>
        <authorList>
            <person name="De Bekker C."/>
            <person name="Evans H.C."/>
            <person name="Brachmann A."/>
            <person name="Hughes D.P."/>
        </authorList>
    </citation>
    <scope>NUCLEOTIDE SEQUENCE [LARGE SCALE GENOMIC DNA]</scope>
    <source>
        <strain evidence="2 3">Map16</strain>
    </source>
</reference>
<dbReference type="Proteomes" id="UP000226431">
    <property type="component" value="Unassembled WGS sequence"/>
</dbReference>
<gene>
    <name evidence="2" type="ORF">CDD80_476</name>
</gene>
<sequence>MSLLSILFFALGLAWGVVATEHYWFGELQPADKQVNPVFLKKEYHAGPALNKLYRIDPGKVNYPLGQWIGIKADPMCYIDHNTIRGHILTGFIRWTSYRDNKVEQRLTWPGVGMVTIFKRPAAGLRAFCPAHDYRMIGWCGPGCVCCVNHHAKWIRPPPPEPQWEESCHDPERDMCTNIVGYPAVPKTIGLFLSREDNPYYVTLDSIGYEAARLVNASHIVADANGMDSLGDHEIRYATTGSGGSIKPEEYCKWATLTIGATENEHVVCLTAH</sequence>
<proteinExistence type="predicted"/>
<protein>
    <submittedName>
        <fullName evidence="2">Uncharacterized protein</fullName>
    </submittedName>
</protein>